<protein>
    <recommendedName>
        <fullName evidence="10">Dolichyl-diphosphooligosaccharide--protein glycosyltransferase subunit 1</fullName>
    </recommendedName>
</protein>
<keyword evidence="7 10" id="KW-0256">Endoplasmic reticulum</keyword>
<dbReference type="Pfam" id="PF04597">
    <property type="entry name" value="Ribophorin_I"/>
    <property type="match status" value="1"/>
</dbReference>
<comment type="similarity">
    <text evidence="4 10">Belongs to the OST1 family.</text>
</comment>
<evidence type="ECO:0000256" key="5">
    <source>
        <dbReference type="ARBA" id="ARBA00022692"/>
    </source>
</evidence>
<keyword evidence="9 10" id="KW-0472">Membrane</keyword>
<dbReference type="PANTHER" id="PTHR21049">
    <property type="entry name" value="RIBOPHORIN I"/>
    <property type="match status" value="1"/>
</dbReference>
<name>A0ABP1D2J1_9APHY</name>
<evidence type="ECO:0000256" key="4">
    <source>
        <dbReference type="ARBA" id="ARBA00008905"/>
    </source>
</evidence>
<evidence type="ECO:0000256" key="2">
    <source>
        <dbReference type="ARBA" id="ARBA00004115"/>
    </source>
</evidence>
<feature type="signal peptide" evidence="10">
    <location>
        <begin position="1"/>
        <end position="23"/>
    </location>
</feature>
<feature type="transmembrane region" description="Helical" evidence="10">
    <location>
        <begin position="464"/>
        <end position="481"/>
    </location>
</feature>
<keyword evidence="6 10" id="KW-0732">Signal</keyword>
<dbReference type="PANTHER" id="PTHR21049:SF0">
    <property type="entry name" value="DOLICHYL-DIPHOSPHOOLIGOSACCHARIDE--PROTEIN GLYCOSYLTRANSFERASE SUBUNIT 1"/>
    <property type="match status" value="1"/>
</dbReference>
<sequence>MARWRFSLSLFLLATLGPWLALADHSFENTAIVRTVELGGALVHITTTYAVKALEDGSAVYTIALGDDEHEKTSWLEAKIKGQSAVLPLEKVGYDPKTDIHYYAVELSKALKANASTNLVVETVQTHATYPWPEEAGQKDGQSLKYETDLLVLSPYVTSVQRTKIRSPSPQVHSYTKPEGLEAFTLEDPVTKSGSTLTYGPYKNIPQSTTEDFVQERQQHVTIHYSCDYPVIEVTKLTRTAEISHWGANLNIQDNVHLHNGGPRLKGHFSRLEHQSSAYFGRQPPHIIPGLTLHLPAGIHDVYYYDLIGNVSTSHLRTAPSVPKGSQNNQFSVLELKPRYPILGGWNYSFTLGWDTPLGDSAGWDKESGKYVVGVPVMTTIPGTVVDVAEVKIILPEGATDLEFFPPFPAAMNELSTHVIYLDTIGRPTITLHYNQLTDQHAGVIYVSLLVTYKVPFSAHLKKPLAVATAFLGTFVLAFAWKRIDTRIQRQK</sequence>
<evidence type="ECO:0000256" key="10">
    <source>
        <dbReference type="RuleBase" id="RU361143"/>
    </source>
</evidence>
<feature type="chain" id="PRO_5044974282" description="Dolichyl-diphosphooligosaccharide--protein glycosyltransferase subunit 1" evidence="10">
    <location>
        <begin position="24"/>
        <end position="492"/>
    </location>
</feature>
<evidence type="ECO:0000256" key="6">
    <source>
        <dbReference type="ARBA" id="ARBA00022729"/>
    </source>
</evidence>
<dbReference type="EMBL" id="OZ037945">
    <property type="protein sequence ID" value="CAL1700944.1"/>
    <property type="molecule type" value="Genomic_DNA"/>
</dbReference>
<evidence type="ECO:0000256" key="9">
    <source>
        <dbReference type="ARBA" id="ARBA00023136"/>
    </source>
</evidence>
<dbReference type="InterPro" id="IPR007676">
    <property type="entry name" value="Ribophorin_I"/>
</dbReference>
<evidence type="ECO:0000313" key="11">
    <source>
        <dbReference type="EMBL" id="CAL1700944.1"/>
    </source>
</evidence>
<keyword evidence="5 10" id="KW-0812">Transmembrane</keyword>
<reference evidence="12" key="1">
    <citation type="submission" date="2024-04" db="EMBL/GenBank/DDBJ databases">
        <authorList>
            <person name="Shaw F."/>
            <person name="Minotto A."/>
        </authorList>
    </citation>
    <scope>NUCLEOTIDE SEQUENCE [LARGE SCALE GENOMIC DNA]</scope>
</reference>
<comment type="subunit">
    <text evidence="10">Component of the oligosaccharyltransferase (OST) complex.</text>
</comment>
<organism evidence="11 12">
    <name type="scientific">Somion occarium</name>
    <dbReference type="NCBI Taxonomy" id="3059160"/>
    <lineage>
        <taxon>Eukaryota</taxon>
        <taxon>Fungi</taxon>
        <taxon>Dikarya</taxon>
        <taxon>Basidiomycota</taxon>
        <taxon>Agaricomycotina</taxon>
        <taxon>Agaricomycetes</taxon>
        <taxon>Polyporales</taxon>
        <taxon>Cerrenaceae</taxon>
        <taxon>Somion</taxon>
    </lineage>
</organism>
<comment type="pathway">
    <text evidence="3 10">Protein modification; protein glycosylation.</text>
</comment>
<gene>
    <name evidence="11" type="ORF">GFSPODELE1_LOCUS3361</name>
</gene>
<evidence type="ECO:0000313" key="12">
    <source>
        <dbReference type="Proteomes" id="UP001497453"/>
    </source>
</evidence>
<comment type="subcellular location">
    <subcellularLocation>
        <location evidence="2 10">Endoplasmic reticulum membrane</location>
        <topology evidence="2 10">Single-pass type I membrane protein</topology>
    </subcellularLocation>
</comment>
<keyword evidence="12" id="KW-1185">Reference proteome</keyword>
<evidence type="ECO:0000256" key="3">
    <source>
        <dbReference type="ARBA" id="ARBA00004922"/>
    </source>
</evidence>
<accession>A0ABP1D2J1</accession>
<comment type="function">
    <text evidence="1 10">Subunit of the oligosaccharyl transferase (OST) complex that catalyzes the initial transfer of a defined glycan (Glc(3)Man(9)GlcNAc(2) in eukaryotes) from the lipid carrier dolichol-pyrophosphate to an asparagine residue within an Asn-X-Ser/Thr consensus motif in nascent polypeptide chains, the first step in protein N-glycosylation. N-glycosylation occurs cotranslationally and the complex associates with the Sec61 complex at the channel-forming translocon complex that mediates protein translocation across the endoplasmic reticulum (ER). All subunits are required for a maximal enzyme activity.</text>
</comment>
<evidence type="ECO:0000256" key="1">
    <source>
        <dbReference type="ARBA" id="ARBA00002791"/>
    </source>
</evidence>
<evidence type="ECO:0000256" key="7">
    <source>
        <dbReference type="ARBA" id="ARBA00022824"/>
    </source>
</evidence>
<dbReference type="Proteomes" id="UP001497453">
    <property type="component" value="Chromosome 2"/>
</dbReference>
<keyword evidence="8 10" id="KW-1133">Transmembrane helix</keyword>
<evidence type="ECO:0000256" key="8">
    <source>
        <dbReference type="ARBA" id="ARBA00022989"/>
    </source>
</evidence>
<proteinExistence type="inferred from homology"/>